<sequence length="300" mass="32633">MNIVAANLSDHVSVAYVHGLLLNMEMRIAHHRSSSSKPSDQNTVALFTPENGTNTSYGHGCGRQGRGRGCSQQGGRGSPQSQGSNKSNNVASPSSNHRPPRTTCQILETNMMPTVQQQAYVISNVLPPHLASSTEAKHVEEHELLQTLQQDPFQDAVRFITSRTNAQPVTIHDENESPGIDQRVACRPSVHTQPPVASHPSMPSKQTHICHPTLPTEPIARPVPPAHPMVTHSMDGTHKNKIHSVTRLPLHAALTIRTSPIESTSFTMAVKSPEWHTAMALESNALQSNGTWFRPLSGKA</sequence>
<comment type="caution">
    <text evidence="1">The sequence shown here is derived from an EMBL/GenBank/DDBJ whole genome shotgun (WGS) entry which is preliminary data.</text>
</comment>
<reference evidence="1 2" key="1">
    <citation type="journal article" date="2022" name="Hortic Res">
        <title>A haplotype resolved chromosomal level avocado genome allows analysis of novel avocado genes.</title>
        <authorList>
            <person name="Nath O."/>
            <person name="Fletcher S.J."/>
            <person name="Hayward A."/>
            <person name="Shaw L.M."/>
            <person name="Masouleh A.K."/>
            <person name="Furtado A."/>
            <person name="Henry R.J."/>
            <person name="Mitter N."/>
        </authorList>
    </citation>
    <scope>NUCLEOTIDE SEQUENCE [LARGE SCALE GENOMIC DNA]</scope>
    <source>
        <strain evidence="2">cv. Hass</strain>
    </source>
</reference>
<evidence type="ECO:0000313" key="1">
    <source>
        <dbReference type="EMBL" id="KAJ8644755.1"/>
    </source>
</evidence>
<organism evidence="1 2">
    <name type="scientific">Persea americana</name>
    <name type="common">Avocado</name>
    <dbReference type="NCBI Taxonomy" id="3435"/>
    <lineage>
        <taxon>Eukaryota</taxon>
        <taxon>Viridiplantae</taxon>
        <taxon>Streptophyta</taxon>
        <taxon>Embryophyta</taxon>
        <taxon>Tracheophyta</taxon>
        <taxon>Spermatophyta</taxon>
        <taxon>Magnoliopsida</taxon>
        <taxon>Magnoliidae</taxon>
        <taxon>Laurales</taxon>
        <taxon>Lauraceae</taxon>
        <taxon>Persea</taxon>
    </lineage>
</organism>
<protein>
    <submittedName>
        <fullName evidence="1">Uncharacterized protein</fullName>
    </submittedName>
</protein>
<dbReference type="EMBL" id="CM056810">
    <property type="protein sequence ID" value="KAJ8644755.1"/>
    <property type="molecule type" value="Genomic_DNA"/>
</dbReference>
<gene>
    <name evidence="1" type="ORF">MRB53_006503</name>
</gene>
<proteinExistence type="predicted"/>
<name>A0ACC2MGE4_PERAE</name>
<dbReference type="Proteomes" id="UP001234297">
    <property type="component" value="Chromosome 2"/>
</dbReference>
<accession>A0ACC2MGE4</accession>
<evidence type="ECO:0000313" key="2">
    <source>
        <dbReference type="Proteomes" id="UP001234297"/>
    </source>
</evidence>
<keyword evidence="2" id="KW-1185">Reference proteome</keyword>